<comment type="catalytic activity">
    <reaction evidence="9">
        <text>(sulfur carrier)-H + L-cysteine = (sulfur carrier)-SH + L-alanine</text>
        <dbReference type="Rhea" id="RHEA:43892"/>
        <dbReference type="Rhea" id="RHEA-COMP:14737"/>
        <dbReference type="Rhea" id="RHEA-COMP:14739"/>
        <dbReference type="ChEBI" id="CHEBI:29917"/>
        <dbReference type="ChEBI" id="CHEBI:35235"/>
        <dbReference type="ChEBI" id="CHEBI:57972"/>
        <dbReference type="ChEBI" id="CHEBI:64428"/>
        <dbReference type="EC" id="2.8.1.7"/>
    </reaction>
</comment>
<keyword evidence="5" id="KW-0479">Metal-binding</keyword>
<dbReference type="EC" id="2.8.1.7" evidence="3"/>
<dbReference type="InterPro" id="IPR016454">
    <property type="entry name" value="Cysteine_dSase"/>
</dbReference>
<keyword evidence="13" id="KW-1185">Reference proteome</keyword>
<dbReference type="PANTHER" id="PTHR11601:SF34">
    <property type="entry name" value="CYSTEINE DESULFURASE"/>
    <property type="match status" value="1"/>
</dbReference>
<dbReference type="Proteomes" id="UP001623592">
    <property type="component" value="Unassembled WGS sequence"/>
</dbReference>
<keyword evidence="7" id="KW-0408">Iron</keyword>
<name>A0ABW8TGZ0_9CLOT</name>
<evidence type="ECO:0000256" key="8">
    <source>
        <dbReference type="ARBA" id="ARBA00023014"/>
    </source>
</evidence>
<dbReference type="InterPro" id="IPR015424">
    <property type="entry name" value="PyrdxlP-dep_Trfase"/>
</dbReference>
<comment type="cofactor">
    <cofactor evidence="1 10">
        <name>pyridoxal 5'-phosphate</name>
        <dbReference type="ChEBI" id="CHEBI:597326"/>
    </cofactor>
</comment>
<dbReference type="PANTHER" id="PTHR11601">
    <property type="entry name" value="CYSTEINE DESULFURYLASE FAMILY MEMBER"/>
    <property type="match status" value="1"/>
</dbReference>
<dbReference type="PIRSF" id="PIRSF005572">
    <property type="entry name" value="NifS"/>
    <property type="match status" value="1"/>
</dbReference>
<protein>
    <recommendedName>
        <fullName evidence="3">cysteine desulfurase</fullName>
        <ecNumber evidence="3">2.8.1.7</ecNumber>
    </recommendedName>
</protein>
<dbReference type="NCBIfam" id="NF002806">
    <property type="entry name" value="PRK02948.1"/>
    <property type="match status" value="1"/>
</dbReference>
<evidence type="ECO:0000256" key="3">
    <source>
        <dbReference type="ARBA" id="ARBA00012239"/>
    </source>
</evidence>
<evidence type="ECO:0000256" key="4">
    <source>
        <dbReference type="ARBA" id="ARBA00022679"/>
    </source>
</evidence>
<comment type="caution">
    <text evidence="12">The sequence shown here is derived from an EMBL/GenBank/DDBJ whole genome shotgun (WGS) entry which is preliminary data.</text>
</comment>
<evidence type="ECO:0000256" key="2">
    <source>
        <dbReference type="ARBA" id="ARBA00006490"/>
    </source>
</evidence>
<dbReference type="Gene3D" id="3.90.1150.10">
    <property type="entry name" value="Aspartate Aminotransferase, domain 1"/>
    <property type="match status" value="1"/>
</dbReference>
<accession>A0ABW8TGZ0</accession>
<reference evidence="12 13" key="1">
    <citation type="submission" date="2024-11" db="EMBL/GenBank/DDBJ databases">
        <authorList>
            <person name="Heng Y.C."/>
            <person name="Lim A.C.H."/>
            <person name="Lee J.K.Y."/>
            <person name="Kittelmann S."/>
        </authorList>
    </citation>
    <scope>NUCLEOTIDE SEQUENCE [LARGE SCALE GENOMIC DNA]</scope>
    <source>
        <strain evidence="12 13">WILCCON 0114</strain>
    </source>
</reference>
<evidence type="ECO:0000259" key="11">
    <source>
        <dbReference type="Pfam" id="PF00266"/>
    </source>
</evidence>
<dbReference type="SUPFAM" id="SSF53383">
    <property type="entry name" value="PLP-dependent transferases"/>
    <property type="match status" value="1"/>
</dbReference>
<dbReference type="PROSITE" id="PS00595">
    <property type="entry name" value="AA_TRANSFER_CLASS_5"/>
    <property type="match status" value="1"/>
</dbReference>
<keyword evidence="6" id="KW-0663">Pyridoxal phosphate</keyword>
<evidence type="ECO:0000256" key="6">
    <source>
        <dbReference type="ARBA" id="ARBA00022898"/>
    </source>
</evidence>
<evidence type="ECO:0000256" key="9">
    <source>
        <dbReference type="ARBA" id="ARBA00050776"/>
    </source>
</evidence>
<dbReference type="EMBL" id="JBJIAA010000012">
    <property type="protein sequence ID" value="MFL0251799.1"/>
    <property type="molecule type" value="Genomic_DNA"/>
</dbReference>
<keyword evidence="8" id="KW-0411">Iron-sulfur</keyword>
<evidence type="ECO:0000256" key="7">
    <source>
        <dbReference type="ARBA" id="ARBA00023004"/>
    </source>
</evidence>
<feature type="domain" description="Aminotransferase class V" evidence="11">
    <location>
        <begin position="2"/>
        <end position="359"/>
    </location>
</feature>
<evidence type="ECO:0000256" key="5">
    <source>
        <dbReference type="ARBA" id="ARBA00022723"/>
    </source>
</evidence>
<comment type="similarity">
    <text evidence="2">Belongs to the class-V pyridoxal-phosphate-dependent aminotransferase family. NifS/IscS subfamily.</text>
</comment>
<dbReference type="Gene3D" id="3.40.640.10">
    <property type="entry name" value="Type I PLP-dependent aspartate aminotransferase-like (Major domain)"/>
    <property type="match status" value="1"/>
</dbReference>
<keyword evidence="4" id="KW-0808">Transferase</keyword>
<sequence>MDYSATTMVLNEVIEEMKPYFDEFYGNPSSVYSFSMKSKIALDEARNTIAGILNCKSEEIFFTSGGTESDNWALIGTAIANKEKGKHIITTTIEHHAILNACKFLESQGFEITYLPVDAEGLISIDALKESIRKDTILVSIMTANNEIGTIEPISEVGKILKEKNIIFHTDAVQAVGHMKLDVSCMNVDLMSVSGHKIYAPKGIGILYIKRGTKISNLIYGGQQQRGKRSGTENIPYIVGISKAFEVVYGEFERETERQKRLRDIFIDEALKLPNVKLNGPRGEKRLSNNINLCFNGKDGEGILINLDMAGVCASSGSACSAGAIEPSHVLTAIGLSRADAKSSVRFTIGKFTTEEDINYTINKLCEILK</sequence>
<proteinExistence type="inferred from homology"/>
<evidence type="ECO:0000256" key="10">
    <source>
        <dbReference type="RuleBase" id="RU004504"/>
    </source>
</evidence>
<dbReference type="InterPro" id="IPR000192">
    <property type="entry name" value="Aminotrans_V_dom"/>
</dbReference>
<evidence type="ECO:0000256" key="1">
    <source>
        <dbReference type="ARBA" id="ARBA00001933"/>
    </source>
</evidence>
<gene>
    <name evidence="12" type="ORF">ACJDT4_15375</name>
</gene>
<evidence type="ECO:0000313" key="12">
    <source>
        <dbReference type="EMBL" id="MFL0251799.1"/>
    </source>
</evidence>
<organism evidence="12 13">
    <name type="scientific">Clostridium neuense</name>
    <dbReference type="NCBI Taxonomy" id="1728934"/>
    <lineage>
        <taxon>Bacteria</taxon>
        <taxon>Bacillati</taxon>
        <taxon>Bacillota</taxon>
        <taxon>Clostridia</taxon>
        <taxon>Eubacteriales</taxon>
        <taxon>Clostridiaceae</taxon>
        <taxon>Clostridium</taxon>
    </lineage>
</organism>
<dbReference type="InterPro" id="IPR015421">
    <property type="entry name" value="PyrdxlP-dep_Trfase_major"/>
</dbReference>
<dbReference type="InterPro" id="IPR015422">
    <property type="entry name" value="PyrdxlP-dep_Trfase_small"/>
</dbReference>
<dbReference type="InterPro" id="IPR020578">
    <property type="entry name" value="Aminotrans_V_PyrdxlP_BS"/>
</dbReference>
<evidence type="ECO:0000313" key="13">
    <source>
        <dbReference type="Proteomes" id="UP001623592"/>
    </source>
</evidence>
<dbReference type="Pfam" id="PF00266">
    <property type="entry name" value="Aminotran_5"/>
    <property type="match status" value="1"/>
</dbReference>